<keyword evidence="3 6" id="KW-0732">Signal</keyword>
<dbReference type="OrthoDB" id="9792139at2"/>
<comment type="caution">
    <text evidence="9">The sequence shown here is derived from an EMBL/GenBank/DDBJ whole genome shotgun (WGS) entry which is preliminary data.</text>
</comment>
<comment type="subcellular location">
    <subcellularLocation>
        <location evidence="1">Cell outer membrane</location>
    </subcellularLocation>
</comment>
<dbReference type="EMBL" id="JRYR02000002">
    <property type="protein sequence ID" value="OHX64583.1"/>
    <property type="molecule type" value="Genomic_DNA"/>
</dbReference>
<reference evidence="9 10" key="1">
    <citation type="journal article" date="2012" name="Int. J. Syst. Evol. Microbiol.">
        <title>Flammeovirga pacifica sp. nov., isolated from deep-sea sediment.</title>
        <authorList>
            <person name="Xu H."/>
            <person name="Fu Y."/>
            <person name="Yang N."/>
            <person name="Ding Z."/>
            <person name="Lai Q."/>
            <person name="Zeng R."/>
        </authorList>
    </citation>
    <scope>NUCLEOTIDE SEQUENCE [LARGE SCALE GENOMIC DNA]</scope>
    <source>
        <strain evidence="10">DSM 24597 / LMG 26175 / WPAGA1</strain>
    </source>
</reference>
<dbReference type="Pfam" id="PF07980">
    <property type="entry name" value="SusD_RagB"/>
    <property type="match status" value="1"/>
</dbReference>
<feature type="domain" description="SusD-like N-terminal" evidence="8">
    <location>
        <begin position="103"/>
        <end position="231"/>
    </location>
</feature>
<dbReference type="Pfam" id="PF14322">
    <property type="entry name" value="SusD-like_3"/>
    <property type="match status" value="1"/>
</dbReference>
<evidence type="ECO:0000256" key="1">
    <source>
        <dbReference type="ARBA" id="ARBA00004442"/>
    </source>
</evidence>
<dbReference type="AlphaFoldDB" id="A0A1S1YUP8"/>
<evidence type="ECO:0000256" key="2">
    <source>
        <dbReference type="ARBA" id="ARBA00006275"/>
    </source>
</evidence>
<dbReference type="STRING" id="915059.NH26_23715"/>
<dbReference type="InterPro" id="IPR012944">
    <property type="entry name" value="SusD_RagB_dom"/>
</dbReference>
<comment type="similarity">
    <text evidence="2">Belongs to the SusD family.</text>
</comment>
<keyword evidence="5" id="KW-0998">Cell outer membrane</keyword>
<organism evidence="9 10">
    <name type="scientific">Flammeovirga pacifica</name>
    <dbReference type="NCBI Taxonomy" id="915059"/>
    <lineage>
        <taxon>Bacteria</taxon>
        <taxon>Pseudomonadati</taxon>
        <taxon>Bacteroidota</taxon>
        <taxon>Cytophagia</taxon>
        <taxon>Cytophagales</taxon>
        <taxon>Flammeovirgaceae</taxon>
        <taxon>Flammeovirga</taxon>
    </lineage>
</organism>
<evidence type="ECO:0000259" key="8">
    <source>
        <dbReference type="Pfam" id="PF14322"/>
    </source>
</evidence>
<feature type="chain" id="PRO_5010273108" description="RagB/SusD family nutrient uptake outer membrane protein" evidence="6">
    <location>
        <begin position="18"/>
        <end position="518"/>
    </location>
</feature>
<dbReference type="CDD" id="cd08977">
    <property type="entry name" value="SusD"/>
    <property type="match status" value="1"/>
</dbReference>
<dbReference type="InterPro" id="IPR033985">
    <property type="entry name" value="SusD-like_N"/>
</dbReference>
<keyword evidence="4" id="KW-0472">Membrane</keyword>
<proteinExistence type="inferred from homology"/>
<evidence type="ECO:0000313" key="10">
    <source>
        <dbReference type="Proteomes" id="UP000179797"/>
    </source>
</evidence>
<evidence type="ECO:0000256" key="5">
    <source>
        <dbReference type="ARBA" id="ARBA00023237"/>
    </source>
</evidence>
<dbReference type="PROSITE" id="PS51257">
    <property type="entry name" value="PROKAR_LIPOPROTEIN"/>
    <property type="match status" value="1"/>
</dbReference>
<dbReference type="InterPro" id="IPR011990">
    <property type="entry name" value="TPR-like_helical_dom_sf"/>
</dbReference>
<evidence type="ECO:0008006" key="11">
    <source>
        <dbReference type="Google" id="ProtNLM"/>
    </source>
</evidence>
<keyword evidence="10" id="KW-1185">Reference proteome</keyword>
<feature type="domain" description="RagB/SusD" evidence="7">
    <location>
        <begin position="323"/>
        <end position="518"/>
    </location>
</feature>
<evidence type="ECO:0000313" key="9">
    <source>
        <dbReference type="EMBL" id="OHX64583.1"/>
    </source>
</evidence>
<feature type="signal peptide" evidence="6">
    <location>
        <begin position="1"/>
        <end position="17"/>
    </location>
</feature>
<sequence length="518" mass="58734">MKNILNKSILAASVCLATIFTTSCESFLDDAKVQVDVDSNTYYKSIKDAEMAINAVYTPLHWYGLYKRHRYLLDYMSGDMQTTSGATQLIEYEGFGFSPTTSELIPKSWEASYTGIARANVVLDKVPSIEVLTSEEERKAHYIGEAYFLRAFYYFNLVTLYGGVPIYDKPFDGNLSEEFLRPMRSTEAEVYALIETDLLKAIDMLKASYEGDNIGRATSGAAQALLGKAYLYQQKYNEARTALKKVIDGEHAAYDLVPFDQNFVKDFENNMESVFEVQFMGGVGSPWPDYDTNQSSKANWVSTAISPFRFANAIPSLEVDGYFNSFPEENDIRRKYTIAKEGDEWSGEIITATPHIDNGWNNRTTERDENYIIGVRKFAEDKSNPGFNQSPVNFRQMRFAEVLLMFAEAENEVNGPSADAYMAVNKVRQRAGVSDLATGLSNSEFFVELVHERRKEFTFEFQRFFDLVRWSKRPDAASLPDFAKPTYMPGFTPNKNELLPIPAVQIQQNPNLTQNPGY</sequence>
<protein>
    <recommendedName>
        <fullName evidence="11">RagB/SusD family nutrient uptake outer membrane protein</fullName>
    </recommendedName>
</protein>
<dbReference type="Gene3D" id="1.25.40.390">
    <property type="match status" value="1"/>
</dbReference>
<dbReference type="SUPFAM" id="SSF48452">
    <property type="entry name" value="TPR-like"/>
    <property type="match status" value="1"/>
</dbReference>
<dbReference type="GO" id="GO:0009279">
    <property type="term" value="C:cell outer membrane"/>
    <property type="evidence" value="ECO:0007669"/>
    <property type="project" value="UniProtKB-SubCell"/>
</dbReference>
<evidence type="ECO:0000256" key="6">
    <source>
        <dbReference type="SAM" id="SignalP"/>
    </source>
</evidence>
<evidence type="ECO:0000256" key="4">
    <source>
        <dbReference type="ARBA" id="ARBA00023136"/>
    </source>
</evidence>
<evidence type="ECO:0000259" key="7">
    <source>
        <dbReference type="Pfam" id="PF07980"/>
    </source>
</evidence>
<evidence type="ECO:0000256" key="3">
    <source>
        <dbReference type="ARBA" id="ARBA00022729"/>
    </source>
</evidence>
<accession>A0A1S1YUP8</accession>
<dbReference type="Proteomes" id="UP000179797">
    <property type="component" value="Unassembled WGS sequence"/>
</dbReference>
<dbReference type="RefSeq" id="WP_044217131.1">
    <property type="nucleotide sequence ID" value="NZ_JRYR02000002.1"/>
</dbReference>
<gene>
    <name evidence="9" type="ORF">NH26_23715</name>
</gene>
<name>A0A1S1YUP8_FLAPC</name>